<comment type="cofactor">
    <cofactor evidence="1">
        <name>Mn(2+)</name>
        <dbReference type="ChEBI" id="CHEBI:29035"/>
    </cofactor>
</comment>
<proteinExistence type="inferred from homology"/>
<dbReference type="GO" id="GO:0004722">
    <property type="term" value="F:protein serine/threonine phosphatase activity"/>
    <property type="evidence" value="ECO:0007669"/>
    <property type="project" value="UniProtKB-EC"/>
</dbReference>
<dbReference type="EC" id="3.1.3.16" evidence="4"/>
<dbReference type="SMART" id="SM00332">
    <property type="entry name" value="PP2Cc"/>
    <property type="match status" value="1"/>
</dbReference>
<evidence type="ECO:0000256" key="5">
    <source>
        <dbReference type="ARBA" id="ARBA00023211"/>
    </source>
</evidence>
<dbReference type="OrthoDB" id="10264738at2759"/>
<evidence type="ECO:0000256" key="4">
    <source>
        <dbReference type="ARBA" id="ARBA00013081"/>
    </source>
</evidence>
<feature type="domain" description="PPM-type phosphatase" evidence="6">
    <location>
        <begin position="25"/>
        <end position="281"/>
    </location>
</feature>
<dbReference type="InterPro" id="IPR001932">
    <property type="entry name" value="PPM-type_phosphatase-like_dom"/>
</dbReference>
<comment type="caution">
    <text evidence="7">The sequence shown here is derived from an EMBL/GenBank/DDBJ whole genome shotgun (WGS) entry which is preliminary data.</text>
</comment>
<comment type="cofactor">
    <cofactor evidence="2">
        <name>Mg(2+)</name>
        <dbReference type="ChEBI" id="CHEBI:18420"/>
    </cofactor>
</comment>
<dbReference type="PROSITE" id="PS51746">
    <property type="entry name" value="PPM_2"/>
    <property type="match status" value="1"/>
</dbReference>
<evidence type="ECO:0000256" key="1">
    <source>
        <dbReference type="ARBA" id="ARBA00001936"/>
    </source>
</evidence>
<dbReference type="PANTHER" id="PTHR13832">
    <property type="entry name" value="PROTEIN PHOSPHATASE 2C"/>
    <property type="match status" value="1"/>
</dbReference>
<dbReference type="InterPro" id="IPR015655">
    <property type="entry name" value="PP2C"/>
</dbReference>
<dbReference type="STRING" id="658196.A0A397T240"/>
<evidence type="ECO:0000313" key="7">
    <source>
        <dbReference type="EMBL" id="RIA92388.1"/>
    </source>
</evidence>
<dbReference type="AlphaFoldDB" id="A0A397T240"/>
<dbReference type="CDD" id="cd00143">
    <property type="entry name" value="PP2Cc"/>
    <property type="match status" value="1"/>
</dbReference>
<name>A0A397T240_9GLOM</name>
<sequence>MGSTLSNPIVDKNTTENILQQNDLIFVSSSMQGWRIKMEDVHIIENNIPNFPDYSFFGVYDGHLGRETSEYLGENLHLNIFKKIHEVGEENIEKAIKDAFMQTDSDWNVKSDSGYSGSTAVIAIKTPNDIVYIGNAGDSRAVMSVAGLAIPLSEDHKPSVEREAQRIIQVGGDPHGVNLTRAFGNFKKWKNNPNKGPEEQIIIALPDINSHKIDTETDFLVLACDGIWDCMSSQRVIDFIIKDIKLNKDLSKACENLMDRCLSKEGRGVGTDNMTIIIVGFLHGLEKEKWLERISNRCINEENN</sequence>
<reference evidence="7 8" key="1">
    <citation type="submission" date="2018-06" db="EMBL/GenBank/DDBJ databases">
        <title>Comparative genomics reveals the genomic features of Rhizophagus irregularis, R. cerebriforme, R. diaphanum and Gigaspora rosea, and their symbiotic lifestyle signature.</title>
        <authorList>
            <person name="Morin E."/>
            <person name="San Clemente H."/>
            <person name="Chen E.C.H."/>
            <person name="De La Providencia I."/>
            <person name="Hainaut M."/>
            <person name="Kuo A."/>
            <person name="Kohler A."/>
            <person name="Murat C."/>
            <person name="Tang N."/>
            <person name="Roy S."/>
            <person name="Loubradou J."/>
            <person name="Henrissat B."/>
            <person name="Grigoriev I.V."/>
            <person name="Corradi N."/>
            <person name="Roux C."/>
            <person name="Martin F.M."/>
        </authorList>
    </citation>
    <scope>NUCLEOTIDE SEQUENCE [LARGE SCALE GENOMIC DNA]</scope>
    <source>
        <strain evidence="7 8">DAOM 227022</strain>
    </source>
</reference>
<evidence type="ECO:0000313" key="8">
    <source>
        <dbReference type="Proteomes" id="UP000265703"/>
    </source>
</evidence>
<gene>
    <name evidence="7" type="ORF">C1645_691771</name>
</gene>
<keyword evidence="5" id="KW-0464">Manganese</keyword>
<organism evidence="7 8">
    <name type="scientific">Glomus cerebriforme</name>
    <dbReference type="NCBI Taxonomy" id="658196"/>
    <lineage>
        <taxon>Eukaryota</taxon>
        <taxon>Fungi</taxon>
        <taxon>Fungi incertae sedis</taxon>
        <taxon>Mucoromycota</taxon>
        <taxon>Glomeromycotina</taxon>
        <taxon>Glomeromycetes</taxon>
        <taxon>Glomerales</taxon>
        <taxon>Glomeraceae</taxon>
        <taxon>Glomus</taxon>
    </lineage>
</organism>
<evidence type="ECO:0000256" key="2">
    <source>
        <dbReference type="ARBA" id="ARBA00001946"/>
    </source>
</evidence>
<dbReference type="Pfam" id="PF00481">
    <property type="entry name" value="PP2C"/>
    <property type="match status" value="1"/>
</dbReference>
<dbReference type="Proteomes" id="UP000265703">
    <property type="component" value="Unassembled WGS sequence"/>
</dbReference>
<evidence type="ECO:0000259" key="6">
    <source>
        <dbReference type="PROSITE" id="PS51746"/>
    </source>
</evidence>
<comment type="similarity">
    <text evidence="3">Belongs to the PP2C family.</text>
</comment>
<accession>A0A397T240</accession>
<evidence type="ECO:0000256" key="3">
    <source>
        <dbReference type="ARBA" id="ARBA00006702"/>
    </source>
</evidence>
<dbReference type="InterPro" id="IPR036457">
    <property type="entry name" value="PPM-type-like_dom_sf"/>
</dbReference>
<dbReference type="PANTHER" id="PTHR13832:SF565">
    <property type="entry name" value="AT28366P-RELATED"/>
    <property type="match status" value="1"/>
</dbReference>
<protein>
    <recommendedName>
        <fullName evidence="4">protein-serine/threonine phosphatase</fullName>
        <ecNumber evidence="4">3.1.3.16</ecNumber>
    </recommendedName>
</protein>
<dbReference type="Gene3D" id="3.60.40.10">
    <property type="entry name" value="PPM-type phosphatase domain"/>
    <property type="match status" value="1"/>
</dbReference>
<dbReference type="SUPFAM" id="SSF81606">
    <property type="entry name" value="PP2C-like"/>
    <property type="match status" value="1"/>
</dbReference>
<keyword evidence="8" id="KW-1185">Reference proteome</keyword>
<dbReference type="EMBL" id="QKYT01000128">
    <property type="protein sequence ID" value="RIA92388.1"/>
    <property type="molecule type" value="Genomic_DNA"/>
</dbReference>